<dbReference type="HOGENOM" id="CLU_1315794_0_0_1"/>
<dbReference type="EMBL" id="JH930477">
    <property type="protein sequence ID" value="EKM50893.1"/>
    <property type="molecule type" value="Genomic_DNA"/>
</dbReference>
<proteinExistence type="predicted"/>
<evidence type="ECO:0000313" key="3">
    <source>
        <dbReference type="Proteomes" id="UP000008370"/>
    </source>
</evidence>
<feature type="region of interest" description="Disordered" evidence="1">
    <location>
        <begin position="162"/>
        <end position="209"/>
    </location>
</feature>
<accession>K5VI14</accession>
<organism evidence="2 3">
    <name type="scientific">Phanerochaete carnosa (strain HHB-10118-sp)</name>
    <name type="common">White-rot fungus</name>
    <name type="synonym">Peniophora carnosa</name>
    <dbReference type="NCBI Taxonomy" id="650164"/>
    <lineage>
        <taxon>Eukaryota</taxon>
        <taxon>Fungi</taxon>
        <taxon>Dikarya</taxon>
        <taxon>Basidiomycota</taxon>
        <taxon>Agaricomycotina</taxon>
        <taxon>Agaricomycetes</taxon>
        <taxon>Polyporales</taxon>
        <taxon>Phanerochaetaceae</taxon>
        <taxon>Phanerochaete</taxon>
    </lineage>
</organism>
<dbReference type="GeneID" id="18918377"/>
<protein>
    <submittedName>
        <fullName evidence="2">Uncharacterized protein</fullName>
    </submittedName>
</protein>
<dbReference type="InParanoid" id="K5VI14"/>
<name>K5VI14_PHACS</name>
<sequence length="209" mass="23547">MIQSSAWAMDLFTKGLYDDRSVYHAVDVVRFCFLHVQLYTKQDNRDAELATRQDSSGQGTKRPNSATWASLWKEIGTALRKYFAEEQWQADHTSEYWSLLRPRTPEELLADDRQLAGECLEIMESAEHGGSDYSSFPDELIVALGLFILPEDVPKYPRLVKLQERRDSQSSDQKSNPSPVAAGQAKITGQTKTAGEVKAAGQEKMRSTQ</sequence>
<evidence type="ECO:0000313" key="2">
    <source>
        <dbReference type="EMBL" id="EKM50893.1"/>
    </source>
</evidence>
<dbReference type="Proteomes" id="UP000008370">
    <property type="component" value="Unassembled WGS sequence"/>
</dbReference>
<keyword evidence="3" id="KW-1185">Reference proteome</keyword>
<reference evidence="2 3" key="1">
    <citation type="journal article" date="2012" name="BMC Genomics">
        <title>Comparative genomics of the white-rot fungi, Phanerochaete carnosa and P. chrysosporium, to elucidate the genetic basis of the distinct wood types they colonize.</title>
        <authorList>
            <person name="Suzuki H."/>
            <person name="MacDonald J."/>
            <person name="Syed K."/>
            <person name="Salamov A."/>
            <person name="Hori C."/>
            <person name="Aerts A."/>
            <person name="Henrissat B."/>
            <person name="Wiebenga A."/>
            <person name="vanKuyk P.A."/>
            <person name="Barry K."/>
            <person name="Lindquist E."/>
            <person name="LaButti K."/>
            <person name="Lapidus A."/>
            <person name="Lucas S."/>
            <person name="Coutinho P."/>
            <person name="Gong Y."/>
            <person name="Samejima M."/>
            <person name="Mahadevan R."/>
            <person name="Abou-Zaid M."/>
            <person name="de Vries R.P."/>
            <person name="Igarashi K."/>
            <person name="Yadav J.S."/>
            <person name="Grigoriev I.V."/>
            <person name="Master E.R."/>
        </authorList>
    </citation>
    <scope>NUCLEOTIDE SEQUENCE [LARGE SCALE GENOMIC DNA]</scope>
    <source>
        <strain evidence="2 3">HHB-10118-sp</strain>
    </source>
</reference>
<dbReference type="OrthoDB" id="10618419at2759"/>
<gene>
    <name evidence="2" type="ORF">PHACADRAFT_262771</name>
</gene>
<dbReference type="AlphaFoldDB" id="K5VI14"/>
<dbReference type="KEGG" id="pco:PHACADRAFT_262771"/>
<evidence type="ECO:0000256" key="1">
    <source>
        <dbReference type="SAM" id="MobiDB-lite"/>
    </source>
</evidence>
<dbReference type="RefSeq" id="XP_007400060.1">
    <property type="nucleotide sequence ID" value="XM_007399998.1"/>
</dbReference>